<sequence length="405" mass="43077">MGFAVGAVLFALGICVTIALHEWGHYTVARWCGMRVRRYFIGFGPTVWSFEKGHTTYGLKAIPLGGFCDIAGMTAVDELTEQEKPVAMYKKPAWQRVAVLAGGIAMNFLVGIVLLYVVAVGSGLPDPDADITATVEQTSCPAPSQLPDGTLTTCSGPGPAAEAGIIPGDRIIEVNGQQVRYFGELAERIRELPGQTADLTVERGENTLHIDVAVASVERLVKNSSGELESTTVGAIGVRSEIPDIWRQFGPLEAIPATGSFAGNMFVQTIHGLAGFPEKIPGVAKSIIGGERDNESPMSVVGATRVGGELAQRSQWASFLLMLASLNFFLGLFNVVPLPPLDGGHIAVVIYEKIRDFFRRLRGKQPGGPADYMKLVPLTVAVTAVLVVVGVLIIIADIVNPITLG</sequence>
<dbReference type="RefSeq" id="WP_207117687.1">
    <property type="nucleotide sequence ID" value="NZ_JAFLEQ010000003.1"/>
</dbReference>
<dbReference type="GO" id="GO:0004222">
    <property type="term" value="F:metalloendopeptidase activity"/>
    <property type="evidence" value="ECO:0007669"/>
    <property type="project" value="InterPro"/>
</dbReference>
<reference evidence="16" key="1">
    <citation type="submission" date="2021-03" db="EMBL/GenBank/DDBJ databases">
        <authorList>
            <person name="Sun Q."/>
        </authorList>
    </citation>
    <scope>NUCLEOTIDE SEQUENCE</scope>
    <source>
        <strain evidence="16">CCM 8862</strain>
    </source>
</reference>
<evidence type="ECO:0000256" key="1">
    <source>
        <dbReference type="ARBA" id="ARBA00001947"/>
    </source>
</evidence>
<dbReference type="CDD" id="cd06163">
    <property type="entry name" value="S2P-M50_PDZ_RseP-like"/>
    <property type="match status" value="1"/>
</dbReference>
<comment type="subcellular location">
    <subcellularLocation>
        <location evidence="2">Membrane</location>
        <topology evidence="2">Multi-pass membrane protein</topology>
    </subcellularLocation>
</comment>
<evidence type="ECO:0000256" key="11">
    <source>
        <dbReference type="ARBA" id="ARBA00023136"/>
    </source>
</evidence>
<dbReference type="InterPro" id="IPR041489">
    <property type="entry name" value="PDZ_6"/>
</dbReference>
<dbReference type="Pfam" id="PF02163">
    <property type="entry name" value="Peptidase_M50"/>
    <property type="match status" value="1"/>
</dbReference>
<keyword evidence="8" id="KW-0862">Zinc</keyword>
<dbReference type="InterPro" id="IPR036034">
    <property type="entry name" value="PDZ_sf"/>
</dbReference>
<dbReference type="AlphaFoldDB" id="A0A939IX29"/>
<dbReference type="PANTHER" id="PTHR42837:SF2">
    <property type="entry name" value="MEMBRANE METALLOPROTEASE ARASP2, CHLOROPLASTIC-RELATED"/>
    <property type="match status" value="1"/>
</dbReference>
<evidence type="ECO:0000256" key="3">
    <source>
        <dbReference type="ARBA" id="ARBA00007931"/>
    </source>
</evidence>
<dbReference type="GO" id="GO:0006508">
    <property type="term" value="P:proteolysis"/>
    <property type="evidence" value="ECO:0007669"/>
    <property type="project" value="UniProtKB-KW"/>
</dbReference>
<dbReference type="EMBL" id="JAFLEQ010000003">
    <property type="protein sequence ID" value="MBN9643237.1"/>
    <property type="molecule type" value="Genomic_DNA"/>
</dbReference>
<evidence type="ECO:0000313" key="17">
    <source>
        <dbReference type="Proteomes" id="UP000664332"/>
    </source>
</evidence>
<keyword evidence="5" id="KW-0645">Protease</keyword>
<gene>
    <name evidence="16" type="ORF">JZY06_01110</name>
</gene>
<evidence type="ECO:0000256" key="2">
    <source>
        <dbReference type="ARBA" id="ARBA00004141"/>
    </source>
</evidence>
<evidence type="ECO:0000256" key="5">
    <source>
        <dbReference type="ARBA" id="ARBA00022670"/>
    </source>
</evidence>
<keyword evidence="17" id="KW-1185">Reference proteome</keyword>
<protein>
    <recommendedName>
        <fullName evidence="4">Zinc metalloprotease Rip1</fullName>
    </recommendedName>
    <alternativeName>
        <fullName evidence="12">S2P endopeptidase</fullName>
    </alternativeName>
    <alternativeName>
        <fullName evidence="13">Site-2-type intramembrane protease</fullName>
    </alternativeName>
</protein>
<comment type="cofactor">
    <cofactor evidence="1">
        <name>Zn(2+)</name>
        <dbReference type="ChEBI" id="CHEBI:29105"/>
    </cofactor>
</comment>
<dbReference type="GO" id="GO:0016020">
    <property type="term" value="C:membrane"/>
    <property type="evidence" value="ECO:0007669"/>
    <property type="project" value="UniProtKB-SubCell"/>
</dbReference>
<dbReference type="InterPro" id="IPR008915">
    <property type="entry name" value="Peptidase_M50"/>
</dbReference>
<evidence type="ECO:0000256" key="4">
    <source>
        <dbReference type="ARBA" id="ARBA00019897"/>
    </source>
</evidence>
<proteinExistence type="inferred from homology"/>
<dbReference type="InterPro" id="IPR004387">
    <property type="entry name" value="Pept_M50_Zn"/>
</dbReference>
<evidence type="ECO:0000313" key="16">
    <source>
        <dbReference type="EMBL" id="MBN9643237.1"/>
    </source>
</evidence>
<dbReference type="InterPro" id="IPR001478">
    <property type="entry name" value="PDZ"/>
</dbReference>
<evidence type="ECO:0000256" key="12">
    <source>
        <dbReference type="ARBA" id="ARBA00032214"/>
    </source>
</evidence>
<keyword evidence="9 14" id="KW-1133">Transmembrane helix</keyword>
<dbReference type="SUPFAM" id="SSF50156">
    <property type="entry name" value="PDZ domain-like"/>
    <property type="match status" value="1"/>
</dbReference>
<evidence type="ECO:0000256" key="13">
    <source>
        <dbReference type="ARBA" id="ARBA00033476"/>
    </source>
</evidence>
<evidence type="ECO:0000256" key="14">
    <source>
        <dbReference type="SAM" id="Phobius"/>
    </source>
</evidence>
<feature type="transmembrane region" description="Helical" evidence="14">
    <location>
        <begin position="97"/>
        <end position="118"/>
    </location>
</feature>
<evidence type="ECO:0000256" key="6">
    <source>
        <dbReference type="ARBA" id="ARBA00022692"/>
    </source>
</evidence>
<keyword evidence="7" id="KW-0378">Hydrolase</keyword>
<dbReference type="SMART" id="SM00228">
    <property type="entry name" value="PDZ"/>
    <property type="match status" value="1"/>
</dbReference>
<evidence type="ECO:0000256" key="7">
    <source>
        <dbReference type="ARBA" id="ARBA00022801"/>
    </source>
</evidence>
<organism evidence="16 17">
    <name type="scientific">Corynebacterium mendelii</name>
    <dbReference type="NCBI Taxonomy" id="2765362"/>
    <lineage>
        <taxon>Bacteria</taxon>
        <taxon>Bacillati</taxon>
        <taxon>Actinomycetota</taxon>
        <taxon>Actinomycetes</taxon>
        <taxon>Mycobacteriales</taxon>
        <taxon>Corynebacteriaceae</taxon>
        <taxon>Corynebacterium</taxon>
    </lineage>
</organism>
<feature type="domain" description="PDZ" evidence="15">
    <location>
        <begin position="111"/>
        <end position="205"/>
    </location>
</feature>
<dbReference type="PANTHER" id="PTHR42837">
    <property type="entry name" value="REGULATOR OF SIGMA-E PROTEASE RSEP"/>
    <property type="match status" value="1"/>
</dbReference>
<comment type="caution">
    <text evidence="16">The sequence shown here is derived from an EMBL/GenBank/DDBJ whole genome shotgun (WGS) entry which is preliminary data.</text>
</comment>
<evidence type="ECO:0000256" key="10">
    <source>
        <dbReference type="ARBA" id="ARBA00023049"/>
    </source>
</evidence>
<evidence type="ECO:0000259" key="15">
    <source>
        <dbReference type="SMART" id="SM00228"/>
    </source>
</evidence>
<name>A0A939IX29_9CORY</name>
<feature type="transmembrane region" description="Helical" evidence="14">
    <location>
        <begin position="375"/>
        <end position="399"/>
    </location>
</feature>
<dbReference type="Gene3D" id="2.30.42.10">
    <property type="match status" value="1"/>
</dbReference>
<keyword evidence="10 16" id="KW-0482">Metalloprotease</keyword>
<dbReference type="Proteomes" id="UP000664332">
    <property type="component" value="Unassembled WGS sequence"/>
</dbReference>
<keyword evidence="6 14" id="KW-0812">Transmembrane</keyword>
<evidence type="ECO:0000256" key="8">
    <source>
        <dbReference type="ARBA" id="ARBA00022833"/>
    </source>
</evidence>
<dbReference type="CDD" id="cd23081">
    <property type="entry name" value="cpPDZ_EcRseP-like"/>
    <property type="match status" value="1"/>
</dbReference>
<evidence type="ECO:0000256" key="9">
    <source>
        <dbReference type="ARBA" id="ARBA00022989"/>
    </source>
</evidence>
<comment type="similarity">
    <text evidence="3">Belongs to the peptidase M50B family.</text>
</comment>
<keyword evidence="11 14" id="KW-0472">Membrane</keyword>
<dbReference type="Pfam" id="PF17820">
    <property type="entry name" value="PDZ_6"/>
    <property type="match status" value="1"/>
</dbReference>
<accession>A0A939IX29</accession>